<accession>A0A4Z2HNU9</accession>
<protein>
    <submittedName>
        <fullName evidence="2">Uncharacterized protein</fullName>
    </submittedName>
</protein>
<sequence>MRRFGGREGEEEEGHEKKRRRRQVFAQVKKTPQESEQRVAGRPLRFLTSRYLISDPTSRTFCLSLKLALKLVEPDGVGRDEAAGPVRLVELMRLQILFSIRPSIICDAAGVCHVAYQVSQSSGDADAVSVLSVLSVLSVVSVMPLSQPLLVSGICFPSNLQLCLSSFVFFCIVMFKPTTCNSLRLSRAVFVNAALPRADEKSWSVLHREAEGTAGSILSLLLKDGGVIERAAPDGISC</sequence>
<keyword evidence="3" id="KW-1185">Reference proteome</keyword>
<evidence type="ECO:0000256" key="1">
    <source>
        <dbReference type="SAM" id="MobiDB-lite"/>
    </source>
</evidence>
<reference evidence="2 3" key="1">
    <citation type="submission" date="2019-03" db="EMBL/GenBank/DDBJ databases">
        <title>First draft genome of Liparis tanakae, snailfish: a comprehensive survey of snailfish specific genes.</title>
        <authorList>
            <person name="Kim W."/>
            <person name="Song I."/>
            <person name="Jeong J.-H."/>
            <person name="Kim D."/>
            <person name="Kim S."/>
            <person name="Ryu S."/>
            <person name="Song J.Y."/>
            <person name="Lee S.K."/>
        </authorList>
    </citation>
    <scope>NUCLEOTIDE SEQUENCE [LARGE SCALE GENOMIC DNA]</scope>
    <source>
        <tissue evidence="2">Muscle</tissue>
    </source>
</reference>
<name>A0A4Z2HNU9_9TELE</name>
<comment type="caution">
    <text evidence="2">The sequence shown here is derived from an EMBL/GenBank/DDBJ whole genome shotgun (WGS) entry which is preliminary data.</text>
</comment>
<feature type="region of interest" description="Disordered" evidence="1">
    <location>
        <begin position="1"/>
        <end position="39"/>
    </location>
</feature>
<dbReference type="EMBL" id="SRLO01000203">
    <property type="protein sequence ID" value="TNN67509.1"/>
    <property type="molecule type" value="Genomic_DNA"/>
</dbReference>
<evidence type="ECO:0000313" key="2">
    <source>
        <dbReference type="EMBL" id="TNN67509.1"/>
    </source>
</evidence>
<proteinExistence type="predicted"/>
<dbReference type="AlphaFoldDB" id="A0A4Z2HNU9"/>
<organism evidence="2 3">
    <name type="scientific">Liparis tanakae</name>
    <name type="common">Tanaka's snailfish</name>
    <dbReference type="NCBI Taxonomy" id="230148"/>
    <lineage>
        <taxon>Eukaryota</taxon>
        <taxon>Metazoa</taxon>
        <taxon>Chordata</taxon>
        <taxon>Craniata</taxon>
        <taxon>Vertebrata</taxon>
        <taxon>Euteleostomi</taxon>
        <taxon>Actinopterygii</taxon>
        <taxon>Neopterygii</taxon>
        <taxon>Teleostei</taxon>
        <taxon>Neoteleostei</taxon>
        <taxon>Acanthomorphata</taxon>
        <taxon>Eupercaria</taxon>
        <taxon>Perciformes</taxon>
        <taxon>Cottioidei</taxon>
        <taxon>Cottales</taxon>
        <taxon>Liparidae</taxon>
        <taxon>Liparis</taxon>
    </lineage>
</organism>
<gene>
    <name evidence="2" type="ORF">EYF80_022315</name>
</gene>
<evidence type="ECO:0000313" key="3">
    <source>
        <dbReference type="Proteomes" id="UP000314294"/>
    </source>
</evidence>
<dbReference type="Proteomes" id="UP000314294">
    <property type="component" value="Unassembled WGS sequence"/>
</dbReference>